<dbReference type="PANTHER" id="PTHR46135">
    <property type="entry name" value="NME/NM23 FAMILY MEMBER 8"/>
    <property type="match status" value="1"/>
</dbReference>
<evidence type="ECO:0000259" key="4">
    <source>
        <dbReference type="Pfam" id="PF15928"/>
    </source>
</evidence>
<sequence>MARGSNAMARGGPRGGRGGRRGMTKKGGQIQLQVELNTDEEWTKFIDREGLIVVDVFSEWCGPCIGMVGNLKKLKLELGSDHLHYAVAKAEGITVLNRFKDRSEPTWMLVAGGRLIKIMMGTDAPRLMRLIQQELHKELKVMAGERERESLDFSEITEEERKQMEYEKRLQREQEEQEAKELAEKIRKAKLRSLKRLAQKLTSNSVIIFFPTVYSESLGCEPALKLLPLYEEASLSVVDQLPFQITKDNLDLVFYESGLELTDAFKKTLTSLECYVTLLQYQPVNPDPEAPPEKEEPLDLGVIEQKTVMVATGNGDCLNPAPKSIAQVYMNTTESGEKELALWTPTSPLSKAAIFQQVFPRRVEALGHVDEKLPPPSYIIIYEATKAPELMETIKENSDIVEKFGFFDSADPATAKLLCKTHEDLLLFGEDQILLSKLVIAMKDTKKDESILLFSQLFPIYISPDPTIGLKEREQFFPFDFDDWEGSVAELKRQRKIAEEQRLRAIREAEAAAAEAAAEEEAQGEGGQEGEGQPEGEGDAPEQKPEA</sequence>
<proteinExistence type="predicted"/>
<dbReference type="Pfam" id="PF00085">
    <property type="entry name" value="Thioredoxin"/>
    <property type="match status" value="1"/>
</dbReference>
<evidence type="ECO:0000313" key="5">
    <source>
        <dbReference type="EMBL" id="CAH0392174.1"/>
    </source>
</evidence>
<feature type="domain" description="Thioredoxin" evidence="3">
    <location>
        <begin position="35"/>
        <end position="126"/>
    </location>
</feature>
<protein>
    <recommendedName>
        <fullName evidence="7">Thioredoxin domain-containing protein</fullName>
    </recommendedName>
</protein>
<dbReference type="InterPro" id="IPR036249">
    <property type="entry name" value="Thioredoxin-like_sf"/>
</dbReference>
<feature type="domain" description="DUF4746" evidence="4">
    <location>
        <begin position="341"/>
        <end position="483"/>
    </location>
</feature>
<keyword evidence="1" id="KW-0175">Coiled coil</keyword>
<feature type="region of interest" description="Disordered" evidence="2">
    <location>
        <begin position="508"/>
        <end position="547"/>
    </location>
</feature>
<feature type="coiled-coil region" evidence="1">
    <location>
        <begin position="156"/>
        <end position="192"/>
    </location>
</feature>
<dbReference type="InterPro" id="IPR051766">
    <property type="entry name" value="TXND_domain-containing"/>
</dbReference>
<dbReference type="PANTHER" id="PTHR46135:SF3">
    <property type="entry name" value="NME_NM23 FAMILY MEMBER 8"/>
    <property type="match status" value="1"/>
</dbReference>
<evidence type="ECO:0000256" key="1">
    <source>
        <dbReference type="SAM" id="Coils"/>
    </source>
</evidence>
<dbReference type="SUPFAM" id="SSF52833">
    <property type="entry name" value="Thioredoxin-like"/>
    <property type="match status" value="1"/>
</dbReference>
<dbReference type="AlphaFoldDB" id="A0A9P0F4T7"/>
<dbReference type="EMBL" id="OU963867">
    <property type="protein sequence ID" value="CAH0392174.1"/>
    <property type="molecule type" value="Genomic_DNA"/>
</dbReference>
<name>A0A9P0F4T7_BEMTA</name>
<dbReference type="InterPro" id="IPR031827">
    <property type="entry name" value="DUF4746"/>
</dbReference>
<dbReference type="Proteomes" id="UP001152759">
    <property type="component" value="Chromosome 6"/>
</dbReference>
<accession>A0A9P0F4T7</accession>
<dbReference type="Pfam" id="PF15928">
    <property type="entry name" value="DUF4746"/>
    <property type="match status" value="1"/>
</dbReference>
<dbReference type="Gene3D" id="3.40.30.10">
    <property type="entry name" value="Glutaredoxin"/>
    <property type="match status" value="1"/>
</dbReference>
<dbReference type="InterPro" id="IPR013766">
    <property type="entry name" value="Thioredoxin_domain"/>
</dbReference>
<reference evidence="5" key="1">
    <citation type="submission" date="2021-12" db="EMBL/GenBank/DDBJ databases">
        <authorList>
            <person name="King R."/>
        </authorList>
    </citation>
    <scope>NUCLEOTIDE SEQUENCE</scope>
</reference>
<organism evidence="5 6">
    <name type="scientific">Bemisia tabaci</name>
    <name type="common">Sweetpotato whitefly</name>
    <name type="synonym">Aleurodes tabaci</name>
    <dbReference type="NCBI Taxonomy" id="7038"/>
    <lineage>
        <taxon>Eukaryota</taxon>
        <taxon>Metazoa</taxon>
        <taxon>Ecdysozoa</taxon>
        <taxon>Arthropoda</taxon>
        <taxon>Hexapoda</taxon>
        <taxon>Insecta</taxon>
        <taxon>Pterygota</taxon>
        <taxon>Neoptera</taxon>
        <taxon>Paraneoptera</taxon>
        <taxon>Hemiptera</taxon>
        <taxon>Sternorrhyncha</taxon>
        <taxon>Aleyrodoidea</taxon>
        <taxon>Aleyrodidae</taxon>
        <taxon>Aleyrodinae</taxon>
        <taxon>Bemisia</taxon>
    </lineage>
</organism>
<evidence type="ECO:0000313" key="6">
    <source>
        <dbReference type="Proteomes" id="UP001152759"/>
    </source>
</evidence>
<evidence type="ECO:0000259" key="3">
    <source>
        <dbReference type="Pfam" id="PF00085"/>
    </source>
</evidence>
<gene>
    <name evidence="5" type="ORF">BEMITA_LOCUS10720</name>
</gene>
<evidence type="ECO:0000256" key="2">
    <source>
        <dbReference type="SAM" id="MobiDB-lite"/>
    </source>
</evidence>
<evidence type="ECO:0008006" key="7">
    <source>
        <dbReference type="Google" id="ProtNLM"/>
    </source>
</evidence>
<keyword evidence="6" id="KW-1185">Reference proteome</keyword>
<feature type="region of interest" description="Disordered" evidence="2">
    <location>
        <begin position="1"/>
        <end position="29"/>
    </location>
</feature>